<reference evidence="1 2" key="1">
    <citation type="submission" date="2018-07" db="EMBL/GenBank/DDBJ databases">
        <title>Genomic Encyclopedia of Type Strains, Phase IV (KMG-IV): sequencing the most valuable type-strain genomes for metagenomic binning, comparative biology and taxonomic classification.</title>
        <authorList>
            <person name="Goeker M."/>
        </authorList>
    </citation>
    <scope>NUCLEOTIDE SEQUENCE [LARGE SCALE GENOMIC DNA]</scope>
    <source>
        <strain evidence="1 2">DSM 44952</strain>
    </source>
</reference>
<dbReference type="Proteomes" id="UP000255355">
    <property type="component" value="Unassembled WGS sequence"/>
</dbReference>
<name>A0A370H9G4_9NOCA</name>
<evidence type="ECO:0000313" key="1">
    <source>
        <dbReference type="EMBL" id="RDI53179.1"/>
    </source>
</evidence>
<sequence>MFVYERPTLLRIGSFEDVTEGFSSFLPEFPFVDQPWPH</sequence>
<evidence type="ECO:0000313" key="2">
    <source>
        <dbReference type="Proteomes" id="UP000255355"/>
    </source>
</evidence>
<dbReference type="EMBL" id="QQAZ01000003">
    <property type="protein sequence ID" value="RDI53179.1"/>
    <property type="molecule type" value="Genomic_DNA"/>
</dbReference>
<proteinExistence type="predicted"/>
<accession>A0A370H9G4</accession>
<dbReference type="NCBIfam" id="NF033521">
    <property type="entry name" value="lasso_leader_L3"/>
    <property type="match status" value="1"/>
</dbReference>
<dbReference type="STRING" id="1210089.GCA_001613165_00264"/>
<gene>
    <name evidence="1" type="ORF">DFR68_103567</name>
</gene>
<keyword evidence="2" id="KW-1185">Reference proteome</keyword>
<dbReference type="RefSeq" id="WP_114699479.1">
    <property type="nucleotide sequence ID" value="NZ_QQAZ01000003.1"/>
</dbReference>
<protein>
    <submittedName>
        <fullName evidence="1">Uncharacterized protein</fullName>
    </submittedName>
</protein>
<comment type="caution">
    <text evidence="1">The sequence shown here is derived from an EMBL/GenBank/DDBJ whole genome shotgun (WGS) entry which is preliminary data.</text>
</comment>
<dbReference type="AlphaFoldDB" id="A0A370H9G4"/>
<organism evidence="1 2">
    <name type="scientific">Nocardia mexicana</name>
    <dbReference type="NCBI Taxonomy" id="279262"/>
    <lineage>
        <taxon>Bacteria</taxon>
        <taxon>Bacillati</taxon>
        <taxon>Actinomycetota</taxon>
        <taxon>Actinomycetes</taxon>
        <taxon>Mycobacteriales</taxon>
        <taxon>Nocardiaceae</taxon>
        <taxon>Nocardia</taxon>
    </lineage>
</organism>